<dbReference type="EMBL" id="JABAIK010000024">
    <property type="protein sequence ID" value="NLS14607.1"/>
    <property type="molecule type" value="Genomic_DNA"/>
</dbReference>
<dbReference type="AlphaFoldDB" id="A0A7X8TTH3"/>
<dbReference type="RefSeq" id="WP_168837702.1">
    <property type="nucleotide sequence ID" value="NZ_JABAIK010000024.1"/>
</dbReference>
<reference evidence="2 3" key="1">
    <citation type="submission" date="2020-04" db="EMBL/GenBank/DDBJ databases">
        <title>Vibrio sp. SM6, a novel species isolated from seawater.</title>
        <authorList>
            <person name="Wang X."/>
        </authorList>
    </citation>
    <scope>NUCLEOTIDE SEQUENCE [LARGE SCALE GENOMIC DNA]</scope>
    <source>
        <strain evidence="2 3">SM6</strain>
    </source>
</reference>
<protein>
    <recommendedName>
        <fullName evidence="1">DUF6701 domain-containing protein</fullName>
    </recommendedName>
</protein>
<name>A0A7X8TTH3_9VIBR</name>
<comment type="caution">
    <text evidence="2">The sequence shown here is derived from an EMBL/GenBank/DDBJ whole genome shotgun (WGS) entry which is preliminary data.</text>
</comment>
<gene>
    <name evidence="2" type="ORF">HGP28_17245</name>
</gene>
<keyword evidence="3" id="KW-1185">Reference proteome</keyword>
<evidence type="ECO:0000313" key="2">
    <source>
        <dbReference type="EMBL" id="NLS14607.1"/>
    </source>
</evidence>
<dbReference type="Pfam" id="PF20419">
    <property type="entry name" value="DUF6701"/>
    <property type="match status" value="1"/>
</dbReference>
<feature type="domain" description="DUF6701" evidence="1">
    <location>
        <begin position="498"/>
        <end position="1056"/>
    </location>
</feature>
<dbReference type="Proteomes" id="UP000535589">
    <property type="component" value="Unassembled WGS sequence"/>
</dbReference>
<accession>A0A7X8TTH3</accession>
<evidence type="ECO:0000313" key="3">
    <source>
        <dbReference type="Proteomes" id="UP000535589"/>
    </source>
</evidence>
<sequence>MMVFQTALIQLRKYGLSIFFTAWALTFGVSVAAEQDFSEVDECQYLNAAVQTWDDSSENTLDIGKSGFIFNDVGFNVGFAESRLEQPEYHEPCTDGETGQKGRCKAEPNLIVDKPDFNIPLSNFTGTKEIAIKEGNYWEEERDLTLPRDEDREGACSGNVCKFKSVTFESTSMEAWIESGTYWIETFTVEASRKLSIKSPKDGPVYLHVKKLNLAGNVPLNFNGNPDNFIIKVYAREPGENPILSYEPLVFNNGDKVYARILSERNVEIIRSSEIHGAVVANSVKLDNSGYIYANSSCIDGNPSNPIDYSLSVTPTQSIALMCGNETPIFTINTKQDGKNASLSVNAVFNSDADNFELSVVDGIGEGSGMDFASNRDGQLKLQVTARDPSKVIPNQDYSLTFNLTNDKSTSQTVTFRMVPAKIQAFEAGEDNAITNNAIDTLSLVAGKATKVDFKVLACSANGTPVVAEHYKAQQLTWQHTLEMPSNGDKGTLTFAPQFTSGVAQSTVTLNEAGKFNLTLSDQFNCAGYQGCGDNDIWPLNGVLTLHSRPWTLAICPADDSIELNNGTASSGKGMIGAGEHFAMTVRPIIWQSGFGYSGDADNDEPININKYAEQYCAAPITKNVFSTQGDDFDVVLSSKLDSPQELRSGYKGALLEGVNGLRQKHDSGTGDKHHWRFDDLYWDNVGSLSVSAGLADDMQYLSMPINPGVRVLGRFYPKYFSVLKNVWHYPTHNGQTLPYYYMNQPIEAVDFQVAALSANDIQVSNYEYFAPQFQARFALADFTNSGRFPLLDRYVQGDGSNVWQGGVGSFAYQRTNDDLCGVEGVLCWSKQYGADKALIHDGPYNVTLRNGNVSQNTEIGIELIGSMDTEHPTYDDPIDYQLRLLPEKQPALRLGRAVLSSVGGAQRSTIAVPLTIEDWENDRFYTAANSQTPLPWDNYSHVDGKHYCRRIEWSDDVATPQTTNAQLSGEAQVVQGQSQSLIATQTQRELVRESVRFWLKLGTQAETSAECTENSNLMPWLQYDWDVTSSGEEDPSAVVTFGIYRGNDRVILRGENGILPN</sequence>
<proteinExistence type="predicted"/>
<organism evidence="2 3">
    <name type="scientific">Vibrio agarilyticus</name>
    <dbReference type="NCBI Taxonomy" id="2726741"/>
    <lineage>
        <taxon>Bacteria</taxon>
        <taxon>Pseudomonadati</taxon>
        <taxon>Pseudomonadota</taxon>
        <taxon>Gammaproteobacteria</taxon>
        <taxon>Vibrionales</taxon>
        <taxon>Vibrionaceae</taxon>
        <taxon>Vibrio</taxon>
    </lineage>
</organism>
<dbReference type="InterPro" id="IPR046524">
    <property type="entry name" value="DUF6701"/>
</dbReference>
<evidence type="ECO:0000259" key="1">
    <source>
        <dbReference type="Pfam" id="PF20419"/>
    </source>
</evidence>